<reference evidence="7 8" key="1">
    <citation type="journal article" date="2011" name="Proc. Natl. Acad. Sci. U.S.A.">
        <title>Niche of harmful alga Aureococcus anophagefferens revealed through ecogenomics.</title>
        <authorList>
            <person name="Gobler C.J."/>
            <person name="Berry D.L."/>
            <person name="Dyhrman S.T."/>
            <person name="Wilhelm S.W."/>
            <person name="Salamov A."/>
            <person name="Lobanov A.V."/>
            <person name="Zhang Y."/>
            <person name="Collier J.L."/>
            <person name="Wurch L.L."/>
            <person name="Kustka A.B."/>
            <person name="Dill B.D."/>
            <person name="Shah M."/>
            <person name="VerBerkmoes N.C."/>
            <person name="Kuo A."/>
            <person name="Terry A."/>
            <person name="Pangilinan J."/>
            <person name="Lindquist E.A."/>
            <person name="Lucas S."/>
            <person name="Paulsen I.T."/>
            <person name="Hattenrath-Lehmann T.K."/>
            <person name="Talmage S.C."/>
            <person name="Walker E.A."/>
            <person name="Koch F."/>
            <person name="Burson A.M."/>
            <person name="Marcoval M.A."/>
            <person name="Tang Y.Z."/>
            <person name="Lecleir G.R."/>
            <person name="Coyne K.J."/>
            <person name="Berg G.M."/>
            <person name="Bertrand E.M."/>
            <person name="Saito M.A."/>
            <person name="Gladyshev V.N."/>
            <person name="Grigoriev I.V."/>
        </authorList>
    </citation>
    <scope>NUCLEOTIDE SEQUENCE [LARGE SCALE GENOMIC DNA]</scope>
    <source>
        <strain evidence="8">CCMP 1984</strain>
    </source>
</reference>
<comment type="subcellular location">
    <subcellularLocation>
        <location evidence="1">Membrane</location>
        <topology evidence="1">Peripheral membrane protein</topology>
    </subcellularLocation>
</comment>
<dbReference type="GO" id="GO:0015979">
    <property type="term" value="P:photosynthesis"/>
    <property type="evidence" value="ECO:0007669"/>
    <property type="project" value="InterPro"/>
</dbReference>
<evidence type="ECO:0000256" key="3">
    <source>
        <dbReference type="ARBA" id="ARBA00023078"/>
    </source>
</evidence>
<feature type="region of interest" description="Disordered" evidence="6">
    <location>
        <begin position="1"/>
        <end position="22"/>
    </location>
</feature>
<keyword evidence="4" id="KW-0472">Membrane</keyword>
<dbReference type="SUPFAM" id="SSF81585">
    <property type="entry name" value="PsbU/PolX domain-like"/>
    <property type="match status" value="1"/>
</dbReference>
<feature type="region of interest" description="Disordered" evidence="6">
    <location>
        <begin position="191"/>
        <end position="216"/>
    </location>
</feature>
<sequence length="506" mass="55181">MAALAGKRKEREDPPEEDWRKGLSWWRGEIDVEDEDVAPLFAWQGTYVEAPDSTPPADEAFDRSKNTFEFRTDSVEEDLYEVLECWHMNEPGGDDQMLNLEFFGDQQIVDGCFGVDGALSDRDMDDRGETHFWGTRGMAAAGVGLTTKGKYVAYGALERRDGAPIMTLARRFVSADDPRAAWTSPEQVLDSILGPKPDGAAPGSPAAPPTLAASAPPDTAALAATRSTQGWKGLWEARIEHFEKVASTGLRVRPFYGIDADGGIVSDVHVAVGPLKGWVSASGYMLPVPNKVGEVDLIFDDFWVAGDTAEPRASPSDEESNVIDKLIRDVGRLSFFEGIARFPVDYFQDDMVAFRSETTTMRAFLALLVSGAGALSMTRRGVAARVGVAVTTGEFLRTRDARAAYDYDVESTGVGADRNAVDAPQPQQMLDVNSATVTEYKQFAGMYPSVAGKIASHGPYGSIGDVYKLANFSPTEAKIFKANQKEFTVLPPGRMFIERINQRQSL</sequence>
<evidence type="ECO:0000256" key="4">
    <source>
        <dbReference type="ARBA" id="ARBA00023136"/>
    </source>
</evidence>
<dbReference type="InParanoid" id="F0Y5G5"/>
<keyword evidence="8" id="KW-1185">Reference proteome</keyword>
<dbReference type="GO" id="GO:0042549">
    <property type="term" value="P:photosystem II stabilization"/>
    <property type="evidence" value="ECO:0007669"/>
    <property type="project" value="InterPro"/>
</dbReference>
<evidence type="ECO:0000256" key="6">
    <source>
        <dbReference type="SAM" id="MobiDB-lite"/>
    </source>
</evidence>
<dbReference type="Pfam" id="PF06514">
    <property type="entry name" value="PsbU"/>
    <property type="match status" value="1"/>
</dbReference>
<dbReference type="InterPro" id="IPR010527">
    <property type="entry name" value="PSII_PsbU"/>
</dbReference>
<dbReference type="RefSeq" id="XP_009035836.1">
    <property type="nucleotide sequence ID" value="XM_009037588.1"/>
</dbReference>
<organism evidence="8">
    <name type="scientific">Aureococcus anophagefferens</name>
    <name type="common">Harmful bloom alga</name>
    <dbReference type="NCBI Taxonomy" id="44056"/>
    <lineage>
        <taxon>Eukaryota</taxon>
        <taxon>Sar</taxon>
        <taxon>Stramenopiles</taxon>
        <taxon>Ochrophyta</taxon>
        <taxon>Pelagophyceae</taxon>
        <taxon>Pelagomonadales</taxon>
        <taxon>Pelagomonadaceae</taxon>
        <taxon>Aureococcus</taxon>
    </lineage>
</organism>
<feature type="compositionally biased region" description="Basic and acidic residues" evidence="6">
    <location>
        <begin position="7"/>
        <end position="21"/>
    </location>
</feature>
<evidence type="ECO:0000256" key="5">
    <source>
        <dbReference type="ARBA" id="ARBA00043089"/>
    </source>
</evidence>
<dbReference type="OrthoDB" id="191591at2759"/>
<gene>
    <name evidence="7" type="ORF">AURANDRAFT_63115</name>
</gene>
<dbReference type="AlphaFoldDB" id="F0Y5G5"/>
<evidence type="ECO:0000256" key="2">
    <source>
        <dbReference type="ARBA" id="ARBA00010827"/>
    </source>
</evidence>
<comment type="similarity">
    <text evidence="2">Belongs to the PsbU family.</text>
</comment>
<protein>
    <recommendedName>
        <fullName evidence="5">Photosystem II 12 kDa extrinsic protein</fullName>
    </recommendedName>
</protein>
<dbReference type="eggNOG" id="ENOG502S7KT">
    <property type="taxonomic scope" value="Eukaryota"/>
</dbReference>
<feature type="compositionally biased region" description="Low complexity" evidence="6">
    <location>
        <begin position="197"/>
        <end position="216"/>
    </location>
</feature>
<evidence type="ECO:0000313" key="7">
    <source>
        <dbReference type="EMBL" id="EGB09802.1"/>
    </source>
</evidence>
<name>F0Y5G5_AURAN</name>
<dbReference type="GeneID" id="20224190"/>
<evidence type="ECO:0000313" key="8">
    <source>
        <dbReference type="Proteomes" id="UP000002729"/>
    </source>
</evidence>
<evidence type="ECO:0000256" key="1">
    <source>
        <dbReference type="ARBA" id="ARBA00004170"/>
    </source>
</evidence>
<dbReference type="GO" id="GO:0019898">
    <property type="term" value="C:extrinsic component of membrane"/>
    <property type="evidence" value="ECO:0007669"/>
    <property type="project" value="InterPro"/>
</dbReference>
<dbReference type="Gene3D" id="1.10.150.320">
    <property type="entry name" value="Photosystem II 12 kDa extrinsic protein"/>
    <property type="match status" value="1"/>
</dbReference>
<keyword evidence="3" id="KW-0793">Thylakoid</keyword>
<dbReference type="KEGG" id="aaf:AURANDRAFT_63115"/>
<dbReference type="GO" id="GO:0009523">
    <property type="term" value="C:photosystem II"/>
    <property type="evidence" value="ECO:0007669"/>
    <property type="project" value="InterPro"/>
</dbReference>
<dbReference type="Proteomes" id="UP000002729">
    <property type="component" value="Unassembled WGS sequence"/>
</dbReference>
<proteinExistence type="inferred from homology"/>
<accession>F0Y5G5</accession>
<dbReference type="EMBL" id="GL833125">
    <property type="protein sequence ID" value="EGB09802.1"/>
    <property type="molecule type" value="Genomic_DNA"/>
</dbReference>